<dbReference type="OrthoDB" id="10374290at2759"/>
<dbReference type="EMBL" id="CAJOAX010010714">
    <property type="protein sequence ID" value="CAF4080055.1"/>
    <property type="molecule type" value="Genomic_DNA"/>
</dbReference>
<name>A0A814Z6X5_9BILA</name>
<evidence type="ECO:0000313" key="2">
    <source>
        <dbReference type="EMBL" id="CAF4080055.1"/>
    </source>
</evidence>
<evidence type="ECO:0000313" key="1">
    <source>
        <dbReference type="EMBL" id="CAF1238836.1"/>
    </source>
</evidence>
<organism evidence="1 3">
    <name type="scientific">Rotaria sordida</name>
    <dbReference type="NCBI Taxonomy" id="392033"/>
    <lineage>
        <taxon>Eukaryota</taxon>
        <taxon>Metazoa</taxon>
        <taxon>Spiralia</taxon>
        <taxon>Gnathifera</taxon>
        <taxon>Rotifera</taxon>
        <taxon>Eurotatoria</taxon>
        <taxon>Bdelloidea</taxon>
        <taxon>Philodinida</taxon>
        <taxon>Philodinidae</taxon>
        <taxon>Rotaria</taxon>
    </lineage>
</organism>
<gene>
    <name evidence="2" type="ORF">OTI717_LOCUS33144</name>
    <name evidence="1" type="ORF">RFH988_LOCUS26563</name>
</gene>
<protein>
    <submittedName>
        <fullName evidence="1">Uncharacterized protein</fullName>
    </submittedName>
</protein>
<dbReference type="EMBL" id="CAJNOO010002129">
    <property type="protein sequence ID" value="CAF1238836.1"/>
    <property type="molecule type" value="Genomic_DNA"/>
</dbReference>
<sequence length="88" mass="10424">MLDILTRAVIKNQDLRITKLFDENDDVIDHLYRVPCPLTDGRINLREYDQPIESNIPCRHHKIPFSALKSHFRHYHHVSDAFAQDPFD</sequence>
<accession>A0A814Z6X5</accession>
<dbReference type="Proteomes" id="UP000663882">
    <property type="component" value="Unassembled WGS sequence"/>
</dbReference>
<reference evidence="1" key="1">
    <citation type="submission" date="2021-02" db="EMBL/GenBank/DDBJ databases">
        <authorList>
            <person name="Nowell W R."/>
        </authorList>
    </citation>
    <scope>NUCLEOTIDE SEQUENCE</scope>
</reference>
<evidence type="ECO:0000313" key="3">
    <source>
        <dbReference type="Proteomes" id="UP000663882"/>
    </source>
</evidence>
<dbReference type="Proteomes" id="UP000663823">
    <property type="component" value="Unassembled WGS sequence"/>
</dbReference>
<comment type="caution">
    <text evidence="1">The sequence shown here is derived from an EMBL/GenBank/DDBJ whole genome shotgun (WGS) entry which is preliminary data.</text>
</comment>
<dbReference type="AlphaFoldDB" id="A0A814Z6X5"/>
<proteinExistence type="predicted"/>